<sequence>MASGVFKSVCQDILEPHGVKVGGYRDEIFEKICEEEREKLCCQICYMLAKDAHVCTNKHLFCASCIYAWSLTSDSNTDRCPVCRVSGTYSSDDIITSQLNSMPVRCVRCQWKGQLGDYRCHSHGLEDAGVDLRQAHLPTIRSRNGEVVFPDLCSSLDFERTVEESRRRHQRNYMNTQLAFIEGQNRLAFLLDMFEEDLQRHRDNLTSLVNLQRRYNREQLSEIRRFENELGEVTVTLNNLIEAVNNDVDDVAHRLRRWELPPLTSPVYSISDAINNPTTLQPALPLLADRLRKSPEVLVWYENYEQGIPSSSTSELSVAQPPGLTLGSSSQSKLILRQSEISLQQDQDTSGA</sequence>
<dbReference type="EMBL" id="VXIV02001191">
    <property type="protein sequence ID" value="KAF6033971.1"/>
    <property type="molecule type" value="Genomic_DNA"/>
</dbReference>
<evidence type="ECO:0000256" key="4">
    <source>
        <dbReference type="SAM" id="Coils"/>
    </source>
</evidence>
<accession>A0A7J7K7S8</accession>
<keyword evidence="8" id="KW-1185">Reference proteome</keyword>
<evidence type="ECO:0000256" key="2">
    <source>
        <dbReference type="ARBA" id="ARBA00022833"/>
    </source>
</evidence>
<keyword evidence="1 3" id="KW-0863">Zinc-finger</keyword>
<dbReference type="Gene3D" id="3.30.40.10">
    <property type="entry name" value="Zinc/RING finger domain, C3HC4 (zinc finger)"/>
    <property type="match status" value="1"/>
</dbReference>
<dbReference type="OrthoDB" id="6105938at2759"/>
<keyword evidence="2" id="KW-0862">Zinc</keyword>
<proteinExistence type="predicted"/>
<dbReference type="AlphaFoldDB" id="A0A7J7K7S8"/>
<evidence type="ECO:0000313" key="7">
    <source>
        <dbReference type="EMBL" id="KAF6033971.1"/>
    </source>
</evidence>
<comment type="caution">
    <text evidence="7">The sequence shown here is derived from an EMBL/GenBank/DDBJ whole genome shotgun (WGS) entry which is preliminary data.</text>
</comment>
<dbReference type="GO" id="GO:0008270">
    <property type="term" value="F:zinc ion binding"/>
    <property type="evidence" value="ECO:0007669"/>
    <property type="project" value="UniProtKB-KW"/>
</dbReference>
<dbReference type="SMART" id="SM00184">
    <property type="entry name" value="RING"/>
    <property type="match status" value="1"/>
</dbReference>
<dbReference type="PROSITE" id="PS50089">
    <property type="entry name" value="ZF_RING_2"/>
    <property type="match status" value="1"/>
</dbReference>
<feature type="coiled-coil region" evidence="4">
    <location>
        <begin position="191"/>
        <end position="243"/>
    </location>
</feature>
<name>A0A7J7K7S8_BUGNE</name>
<reference evidence="7" key="1">
    <citation type="submission" date="2020-06" db="EMBL/GenBank/DDBJ databases">
        <title>Draft genome of Bugula neritina, a colonial animal packing powerful symbionts and potential medicines.</title>
        <authorList>
            <person name="Rayko M."/>
        </authorList>
    </citation>
    <scope>NUCLEOTIDE SEQUENCE [LARGE SCALE GENOMIC DNA]</scope>
    <source>
        <strain evidence="7">Kwan_BN1</strain>
    </source>
</reference>
<keyword evidence="1 3" id="KW-0479">Metal-binding</keyword>
<evidence type="ECO:0000256" key="3">
    <source>
        <dbReference type="PROSITE-ProRule" id="PRU00175"/>
    </source>
</evidence>
<dbReference type="SUPFAM" id="SSF57850">
    <property type="entry name" value="RING/U-box"/>
    <property type="match status" value="1"/>
</dbReference>
<evidence type="ECO:0000259" key="6">
    <source>
        <dbReference type="PROSITE" id="PS50089"/>
    </source>
</evidence>
<dbReference type="Proteomes" id="UP000593567">
    <property type="component" value="Unassembled WGS sequence"/>
</dbReference>
<feature type="region of interest" description="Disordered" evidence="5">
    <location>
        <begin position="308"/>
        <end position="331"/>
    </location>
</feature>
<dbReference type="InterPro" id="IPR013083">
    <property type="entry name" value="Znf_RING/FYVE/PHD"/>
</dbReference>
<protein>
    <recommendedName>
        <fullName evidence="6">RING-type domain-containing protein</fullName>
    </recommendedName>
</protein>
<gene>
    <name evidence="7" type="ORF">EB796_007724</name>
</gene>
<feature type="domain" description="RING-type" evidence="6">
    <location>
        <begin position="42"/>
        <end position="84"/>
    </location>
</feature>
<keyword evidence="4" id="KW-0175">Coiled coil</keyword>
<evidence type="ECO:0000313" key="8">
    <source>
        <dbReference type="Proteomes" id="UP000593567"/>
    </source>
</evidence>
<evidence type="ECO:0000256" key="1">
    <source>
        <dbReference type="ARBA" id="ARBA00022771"/>
    </source>
</evidence>
<dbReference type="InterPro" id="IPR001841">
    <property type="entry name" value="Znf_RING"/>
</dbReference>
<feature type="compositionally biased region" description="Polar residues" evidence="5">
    <location>
        <begin position="308"/>
        <end position="317"/>
    </location>
</feature>
<organism evidence="7 8">
    <name type="scientific">Bugula neritina</name>
    <name type="common">Brown bryozoan</name>
    <name type="synonym">Sertularia neritina</name>
    <dbReference type="NCBI Taxonomy" id="10212"/>
    <lineage>
        <taxon>Eukaryota</taxon>
        <taxon>Metazoa</taxon>
        <taxon>Spiralia</taxon>
        <taxon>Lophotrochozoa</taxon>
        <taxon>Bryozoa</taxon>
        <taxon>Gymnolaemata</taxon>
        <taxon>Cheilostomatida</taxon>
        <taxon>Flustrina</taxon>
        <taxon>Buguloidea</taxon>
        <taxon>Bugulidae</taxon>
        <taxon>Bugula</taxon>
    </lineage>
</organism>
<evidence type="ECO:0000256" key="5">
    <source>
        <dbReference type="SAM" id="MobiDB-lite"/>
    </source>
</evidence>